<dbReference type="PANTHER" id="PTHR12358:SF105">
    <property type="entry name" value="DAGKC DOMAIN-CONTAINING PROTEIN"/>
    <property type="match status" value="1"/>
</dbReference>
<dbReference type="STRING" id="1280837.A0A316V762"/>
<dbReference type="RefSeq" id="XP_025353642.1">
    <property type="nucleotide sequence ID" value="XM_025501796.1"/>
</dbReference>
<dbReference type="InterPro" id="IPR017438">
    <property type="entry name" value="ATP-NAD_kinase_N"/>
</dbReference>
<dbReference type="GO" id="GO:0001727">
    <property type="term" value="F:lipid kinase activity"/>
    <property type="evidence" value="ECO:0007669"/>
    <property type="project" value="TreeGrafter"/>
</dbReference>
<dbReference type="InterPro" id="IPR050187">
    <property type="entry name" value="Lipid_Phosphate_FormReg"/>
</dbReference>
<sequence>MSANGKILHILINPASGAKKTEEIYKEEVLPFIKQNSPEAQIQEYKTEREGHATEIIRDLLNSNNNNKSLDLILLGGDGTTHEVVNGLIHQEGEIRAHPARLAIVPTGTANALYASLYAKRYGESFQDDKLRSVRSLLQGNKSETYPLALSLVQTKSKEQDKNFVAHLITSHALHASILADSESLRDQYPGIERFKVAFGKNMSVWVPASIELKPLANGKLQRYDPQIGKFIDIDSKEGQIEDLILYFAAVTTDRLEPAFVPAPFSGPVSDNAQLSRPSDAVDIVIYRPLQSPRLAKSQDAGQDFWLGSQSQDKREEVGKTNLVKISGLMYQEGKHVELTYKEDDNDQDGIEEKGAGPAVIEYYRCGGYTWTPKDANARRTCIDGTVIEADQTELRILSKKEGAGNIVICR</sequence>
<dbReference type="GO" id="GO:0046512">
    <property type="term" value="P:sphingosine biosynthetic process"/>
    <property type="evidence" value="ECO:0007669"/>
    <property type="project" value="TreeGrafter"/>
</dbReference>
<dbReference type="GO" id="GO:0005737">
    <property type="term" value="C:cytoplasm"/>
    <property type="evidence" value="ECO:0007669"/>
    <property type="project" value="TreeGrafter"/>
</dbReference>
<dbReference type="GO" id="GO:0016020">
    <property type="term" value="C:membrane"/>
    <property type="evidence" value="ECO:0007669"/>
    <property type="project" value="TreeGrafter"/>
</dbReference>
<evidence type="ECO:0000259" key="1">
    <source>
        <dbReference type="PROSITE" id="PS50146"/>
    </source>
</evidence>
<evidence type="ECO:0000313" key="2">
    <source>
        <dbReference type="EMBL" id="PWN33340.1"/>
    </source>
</evidence>
<dbReference type="InParanoid" id="A0A316V762"/>
<dbReference type="Proteomes" id="UP000245771">
    <property type="component" value="Unassembled WGS sequence"/>
</dbReference>
<evidence type="ECO:0000313" key="3">
    <source>
        <dbReference type="Proteomes" id="UP000245771"/>
    </source>
</evidence>
<gene>
    <name evidence="2" type="ORF">FA14DRAFT_190502</name>
</gene>
<dbReference type="Gene3D" id="3.40.50.10330">
    <property type="entry name" value="Probable inorganic polyphosphate/atp-NAD kinase, domain 1"/>
    <property type="match status" value="1"/>
</dbReference>
<dbReference type="PROSITE" id="PS50146">
    <property type="entry name" value="DAGK"/>
    <property type="match status" value="1"/>
</dbReference>
<dbReference type="InterPro" id="IPR001206">
    <property type="entry name" value="Diacylglycerol_kinase_cat_dom"/>
</dbReference>
<dbReference type="SUPFAM" id="SSF111331">
    <property type="entry name" value="NAD kinase/diacylglycerol kinase-like"/>
    <property type="match status" value="1"/>
</dbReference>
<dbReference type="EMBL" id="KZ819604">
    <property type="protein sequence ID" value="PWN33340.1"/>
    <property type="molecule type" value="Genomic_DNA"/>
</dbReference>
<feature type="domain" description="DAGKc" evidence="1">
    <location>
        <begin position="3"/>
        <end position="157"/>
    </location>
</feature>
<dbReference type="GeneID" id="37023577"/>
<dbReference type="InterPro" id="IPR016064">
    <property type="entry name" value="NAD/diacylglycerol_kinase_sf"/>
</dbReference>
<keyword evidence="3" id="KW-1185">Reference proteome</keyword>
<dbReference type="AlphaFoldDB" id="A0A316V762"/>
<organism evidence="2 3">
    <name type="scientific">Meira miltonrushii</name>
    <dbReference type="NCBI Taxonomy" id="1280837"/>
    <lineage>
        <taxon>Eukaryota</taxon>
        <taxon>Fungi</taxon>
        <taxon>Dikarya</taxon>
        <taxon>Basidiomycota</taxon>
        <taxon>Ustilaginomycotina</taxon>
        <taxon>Exobasidiomycetes</taxon>
        <taxon>Exobasidiales</taxon>
        <taxon>Brachybasidiaceae</taxon>
        <taxon>Meira</taxon>
    </lineage>
</organism>
<dbReference type="Pfam" id="PF00781">
    <property type="entry name" value="DAGK_cat"/>
    <property type="match status" value="1"/>
</dbReference>
<accession>A0A316V762</accession>
<proteinExistence type="predicted"/>
<name>A0A316V762_9BASI</name>
<dbReference type="SMART" id="SM00046">
    <property type="entry name" value="DAGKc"/>
    <property type="match status" value="1"/>
</dbReference>
<dbReference type="OrthoDB" id="336240at2759"/>
<dbReference type="PANTHER" id="PTHR12358">
    <property type="entry name" value="SPHINGOSINE KINASE"/>
    <property type="match status" value="1"/>
</dbReference>
<protein>
    <recommendedName>
        <fullName evidence="1">DAGKc domain-containing protein</fullName>
    </recommendedName>
</protein>
<reference evidence="2 3" key="1">
    <citation type="journal article" date="2018" name="Mol. Biol. Evol.">
        <title>Broad Genomic Sampling Reveals a Smut Pathogenic Ancestry of the Fungal Clade Ustilaginomycotina.</title>
        <authorList>
            <person name="Kijpornyongpan T."/>
            <person name="Mondo S.J."/>
            <person name="Barry K."/>
            <person name="Sandor L."/>
            <person name="Lee J."/>
            <person name="Lipzen A."/>
            <person name="Pangilinan J."/>
            <person name="LaButti K."/>
            <person name="Hainaut M."/>
            <person name="Henrissat B."/>
            <person name="Grigoriev I.V."/>
            <person name="Spatafora J.W."/>
            <person name="Aime M.C."/>
        </authorList>
    </citation>
    <scope>NUCLEOTIDE SEQUENCE [LARGE SCALE GENOMIC DNA]</scope>
    <source>
        <strain evidence="2 3">MCA 3882</strain>
    </source>
</reference>